<organism evidence="1">
    <name type="scientific">Cacopsylla melanoneura</name>
    <dbReference type="NCBI Taxonomy" id="428564"/>
    <lineage>
        <taxon>Eukaryota</taxon>
        <taxon>Metazoa</taxon>
        <taxon>Ecdysozoa</taxon>
        <taxon>Arthropoda</taxon>
        <taxon>Hexapoda</taxon>
        <taxon>Insecta</taxon>
        <taxon>Pterygota</taxon>
        <taxon>Neoptera</taxon>
        <taxon>Paraneoptera</taxon>
        <taxon>Hemiptera</taxon>
        <taxon>Sternorrhyncha</taxon>
        <taxon>Psylloidea</taxon>
        <taxon>Psyllidae</taxon>
        <taxon>Psyllinae</taxon>
        <taxon>Cacopsylla</taxon>
    </lineage>
</organism>
<reference evidence="1" key="1">
    <citation type="submission" date="2021-05" db="EMBL/GenBank/DDBJ databases">
        <authorList>
            <person name="Alioto T."/>
            <person name="Alioto T."/>
            <person name="Gomez Garrido J."/>
        </authorList>
    </citation>
    <scope>NUCLEOTIDE SEQUENCE</scope>
</reference>
<evidence type="ECO:0000313" key="1">
    <source>
        <dbReference type="EMBL" id="CAG6681797.1"/>
    </source>
</evidence>
<name>A0A8D8X2Z4_9HEMI</name>
<proteinExistence type="predicted"/>
<sequence>MLPYLKVSRKQSGIVHTHIPSRSVNNNRSTIHKTPPPRSISKSLVTLNDKWILISFDNITVDNIFPSESWSPLFSSSLNETRILISFDNFTVANIFPFESWSFLSQSIFLAIVLHSFF</sequence>
<accession>A0A8D8X2Z4</accession>
<protein>
    <submittedName>
        <fullName evidence="1">Uncharacterized protein</fullName>
    </submittedName>
</protein>
<dbReference type="EMBL" id="HBUF01256983">
    <property type="protein sequence ID" value="CAG6681797.1"/>
    <property type="molecule type" value="Transcribed_RNA"/>
</dbReference>
<dbReference type="AlphaFoldDB" id="A0A8D8X2Z4"/>